<reference evidence="2" key="2">
    <citation type="submission" date="2020-03" db="EMBL/GenBank/DDBJ databases">
        <title>The second near-complete assembly of the hexaploid bread wheat (Triticum aestivum) genome.</title>
        <authorList>
            <person name="Zimin A.V."/>
            <person name="Puiu D."/>
            <person name="Shumante A."/>
            <person name="Alonge M."/>
            <person name="Salzberg S.L."/>
        </authorList>
    </citation>
    <scope>NUCLEOTIDE SEQUENCE</scope>
    <source>
        <tissue evidence="2">Leaf</tissue>
    </source>
</reference>
<dbReference type="Proteomes" id="UP000815260">
    <property type="component" value="Chromosome 2D"/>
</dbReference>
<dbReference type="InterPro" id="IPR002182">
    <property type="entry name" value="NB-ARC"/>
</dbReference>
<name>A0A9R1EVE7_WHEAT</name>
<reference evidence="2" key="1">
    <citation type="journal article" date="2017" name="Gigascience">
        <title>The first near-complete assembly of the hexaploid bread wheat genome, Triticum aestivum.</title>
        <authorList>
            <person name="Zimin A.V."/>
            <person name="Puiu D."/>
            <person name="Hall R."/>
            <person name="Kingan S."/>
            <person name="Clavijo B.J."/>
            <person name="Salzberg S.L."/>
        </authorList>
    </citation>
    <scope>NUCLEOTIDE SEQUENCE</scope>
    <source>
        <tissue evidence="2">Leaf</tissue>
    </source>
</reference>
<dbReference type="Pfam" id="PF00931">
    <property type="entry name" value="NB-ARC"/>
    <property type="match status" value="1"/>
</dbReference>
<proteinExistence type="predicted"/>
<sequence length="66" mass="7740">VVIFIEVSNSETLNTVEIQQTISERLNLPWNDAEPIAKRAKFLIKALTRKRFVILLDDVRKKFQLE</sequence>
<dbReference type="OrthoDB" id="664960at2759"/>
<feature type="domain" description="NB-ARC" evidence="1">
    <location>
        <begin position="4"/>
        <end position="65"/>
    </location>
</feature>
<dbReference type="EMBL" id="CM022216">
    <property type="protein sequence ID" value="KAF7017502.1"/>
    <property type="molecule type" value="Genomic_DNA"/>
</dbReference>
<gene>
    <name evidence="2" type="ORF">CFC21_030938</name>
</gene>
<feature type="non-terminal residue" evidence="2">
    <location>
        <position position="1"/>
    </location>
</feature>
<dbReference type="InterPro" id="IPR027417">
    <property type="entry name" value="P-loop_NTPase"/>
</dbReference>
<dbReference type="GO" id="GO:0043531">
    <property type="term" value="F:ADP binding"/>
    <property type="evidence" value="ECO:0007669"/>
    <property type="project" value="InterPro"/>
</dbReference>
<dbReference type="Gene3D" id="3.40.50.300">
    <property type="entry name" value="P-loop containing nucleotide triphosphate hydrolases"/>
    <property type="match status" value="1"/>
</dbReference>
<accession>A0A9R1EVE7</accession>
<organism evidence="2">
    <name type="scientific">Triticum aestivum</name>
    <name type="common">Wheat</name>
    <dbReference type="NCBI Taxonomy" id="4565"/>
    <lineage>
        <taxon>Eukaryota</taxon>
        <taxon>Viridiplantae</taxon>
        <taxon>Streptophyta</taxon>
        <taxon>Embryophyta</taxon>
        <taxon>Tracheophyta</taxon>
        <taxon>Spermatophyta</taxon>
        <taxon>Magnoliopsida</taxon>
        <taxon>Liliopsida</taxon>
        <taxon>Poales</taxon>
        <taxon>Poaceae</taxon>
        <taxon>BOP clade</taxon>
        <taxon>Pooideae</taxon>
        <taxon>Triticodae</taxon>
        <taxon>Triticeae</taxon>
        <taxon>Triticinae</taxon>
        <taxon>Triticum</taxon>
    </lineage>
</organism>
<comment type="caution">
    <text evidence="2">The sequence shown here is derived from an EMBL/GenBank/DDBJ whole genome shotgun (WGS) entry which is preliminary data.</text>
</comment>
<protein>
    <recommendedName>
        <fullName evidence="1">NB-ARC domain-containing protein</fullName>
    </recommendedName>
</protein>
<evidence type="ECO:0000313" key="2">
    <source>
        <dbReference type="EMBL" id="KAF7017502.1"/>
    </source>
</evidence>
<evidence type="ECO:0000259" key="1">
    <source>
        <dbReference type="Pfam" id="PF00931"/>
    </source>
</evidence>
<dbReference type="AlphaFoldDB" id="A0A9R1EVE7"/>
<feature type="non-terminal residue" evidence="2">
    <location>
        <position position="66"/>
    </location>
</feature>